<dbReference type="PROSITE" id="PS00018">
    <property type="entry name" value="EF_HAND_1"/>
    <property type="match status" value="1"/>
</dbReference>
<evidence type="ECO:0000256" key="2">
    <source>
        <dbReference type="SAM" id="MobiDB-lite"/>
    </source>
</evidence>
<sequence>MAKVALLIGVSEYEQGLNSLLAAAKDIEAMRDVLLDPGIGGFTKPNITVLKNPERQTMEEAIYSLFAGRHKDDLLLLFFSGHGIKDDLGNLYLATRRTRKSSNGELISPTAVAARFVHDCMSRSRSKRQIVILDCCFSGAFAEGLSAKDDGTINIREQLGGEGRAVLTSSSSTQYSFEQEGEELSLYTRFLIEGMKTGEADQDGDDVISIDELHEYASRKVKEVKPEVKPEIYAIREGFKIRLTKVPLGDPRQRYQKEVARYGKRGDLTIVSRGILDALRAKLEFSVDEAKVLEDEILEPYRKEFRQKIQRYEQIFTDLLQQEESVSDATRQELQNLQQVLELRNEDTVPIEAKVTAYIQAQKQNLRVYEQSLREALRQEYPLGEVKRSELRRLQLQLELSDADISRIEARLGSEVKEYYKKLRQYKQAFAEAVRHEFPLNEPKRNELKIHQQNLELSDIDVTSVEAQITAEIESYHQKLQQYEQAFIKATQYKQYPSESTRQQLKQTWQILGLNQVDVATIETKITTQIETYQKNLRQYEQEFASAAEQQYPLNSAKRQELRQQQQALNLTAEDIEPVETQIITQIEDHWKKLRQYEQVLISSIQYEYPFTDATREELRQFQKVLELGDGDVARIEKQVIANNNKKLQSGTDSTSDVDSSNQKSTSSVAKTNKKSPQENTSQTSQKDEIYQQKLKKYEQEVASKVNLGLINDDYIRGQLKELQRRLEIKDSDAAAIESRATGSVVETDKSTSIKDIAPRTSASSASKQTVATQSHPDSLIPKRTSTVSVSQNDLSNKFNSNRTLMLLFFVVSSFAIMSGLNPFLDKLSPLANHPSNLQNSKP</sequence>
<dbReference type="PATRIC" id="fig|1173027.3.peg.919"/>
<feature type="domain" description="Peptidase C14 caspase" evidence="3">
    <location>
        <begin position="3"/>
        <end position="232"/>
    </location>
</feature>
<dbReference type="GO" id="GO:0004197">
    <property type="term" value="F:cysteine-type endopeptidase activity"/>
    <property type="evidence" value="ECO:0007669"/>
    <property type="project" value="InterPro"/>
</dbReference>
<dbReference type="InterPro" id="IPR011600">
    <property type="entry name" value="Pept_C14_caspase"/>
</dbReference>
<dbReference type="STRING" id="1173027.Mic7113_0835"/>
<reference evidence="4 5" key="1">
    <citation type="submission" date="2012-06" db="EMBL/GenBank/DDBJ databases">
        <title>Finished chromosome of genome of Microcoleus sp. PCC 7113.</title>
        <authorList>
            <consortium name="US DOE Joint Genome Institute"/>
            <person name="Gugger M."/>
            <person name="Coursin T."/>
            <person name="Rippka R."/>
            <person name="Tandeau De Marsac N."/>
            <person name="Huntemann M."/>
            <person name="Wei C.-L."/>
            <person name="Han J."/>
            <person name="Detter J.C."/>
            <person name="Han C."/>
            <person name="Tapia R."/>
            <person name="Chen A."/>
            <person name="Kyrpides N."/>
            <person name="Mavromatis K."/>
            <person name="Markowitz V."/>
            <person name="Szeto E."/>
            <person name="Ivanova N."/>
            <person name="Pagani I."/>
            <person name="Pati A."/>
            <person name="Goodwin L."/>
            <person name="Nordberg H.P."/>
            <person name="Cantor M.N."/>
            <person name="Hua S.X."/>
            <person name="Woyke T."/>
            <person name="Kerfeld C.A."/>
        </authorList>
    </citation>
    <scope>NUCLEOTIDE SEQUENCE [LARGE SCALE GENOMIC DNA]</scope>
    <source>
        <strain evidence="4 5">PCC 7113</strain>
    </source>
</reference>
<keyword evidence="5" id="KW-1185">Reference proteome</keyword>
<dbReference type="InterPro" id="IPR018247">
    <property type="entry name" value="EF_Hand_1_Ca_BS"/>
</dbReference>
<gene>
    <name evidence="4" type="ORF">Mic7113_0835</name>
</gene>
<dbReference type="eggNOG" id="COG4249">
    <property type="taxonomic scope" value="Bacteria"/>
</dbReference>
<dbReference type="OrthoDB" id="473693at2"/>
<dbReference type="PANTHER" id="PTHR22576">
    <property type="entry name" value="MUCOSA ASSOCIATED LYMPHOID TISSUE LYMPHOMA TRANSLOCATION PROTEIN 1/PARACASPASE"/>
    <property type="match status" value="1"/>
</dbReference>
<feature type="compositionally biased region" description="Low complexity" evidence="2">
    <location>
        <begin position="650"/>
        <end position="661"/>
    </location>
</feature>
<dbReference type="AlphaFoldDB" id="K9WB48"/>
<dbReference type="Pfam" id="PF00656">
    <property type="entry name" value="Peptidase_C14"/>
    <property type="match status" value="1"/>
</dbReference>
<dbReference type="EMBL" id="CP003630">
    <property type="protein sequence ID" value="AFZ16742.1"/>
    <property type="molecule type" value="Genomic_DNA"/>
</dbReference>
<dbReference type="RefSeq" id="WP_015180902.1">
    <property type="nucleotide sequence ID" value="NC_019738.1"/>
</dbReference>
<dbReference type="Gene3D" id="3.40.50.1460">
    <property type="match status" value="1"/>
</dbReference>
<feature type="coiled-coil region" evidence="1">
    <location>
        <begin position="523"/>
        <end position="550"/>
    </location>
</feature>
<proteinExistence type="predicted"/>
<evidence type="ECO:0000313" key="5">
    <source>
        <dbReference type="Proteomes" id="UP000010471"/>
    </source>
</evidence>
<dbReference type="GO" id="GO:0006508">
    <property type="term" value="P:proteolysis"/>
    <property type="evidence" value="ECO:0007669"/>
    <property type="project" value="InterPro"/>
</dbReference>
<dbReference type="InterPro" id="IPR029030">
    <property type="entry name" value="Caspase-like_dom_sf"/>
</dbReference>
<evidence type="ECO:0000256" key="1">
    <source>
        <dbReference type="SAM" id="Coils"/>
    </source>
</evidence>
<feature type="compositionally biased region" description="Polar residues" evidence="2">
    <location>
        <begin position="761"/>
        <end position="777"/>
    </location>
</feature>
<dbReference type="Proteomes" id="UP000010471">
    <property type="component" value="Chromosome"/>
</dbReference>
<feature type="compositionally biased region" description="Polar residues" evidence="2">
    <location>
        <begin position="662"/>
        <end position="671"/>
    </location>
</feature>
<protein>
    <recommendedName>
        <fullName evidence="3">Peptidase C14 caspase domain-containing protein</fullName>
    </recommendedName>
</protein>
<dbReference type="KEGG" id="mic:Mic7113_0835"/>
<evidence type="ECO:0000313" key="4">
    <source>
        <dbReference type="EMBL" id="AFZ16742.1"/>
    </source>
</evidence>
<feature type="region of interest" description="Disordered" evidence="2">
    <location>
        <begin position="647"/>
        <end position="689"/>
    </location>
</feature>
<dbReference type="SUPFAM" id="SSF52129">
    <property type="entry name" value="Caspase-like"/>
    <property type="match status" value="1"/>
</dbReference>
<accession>K9WB48</accession>
<dbReference type="PANTHER" id="PTHR22576:SF37">
    <property type="entry name" value="MUCOSA-ASSOCIATED LYMPHOID TISSUE LYMPHOMA TRANSLOCATION PROTEIN 1"/>
    <property type="match status" value="1"/>
</dbReference>
<dbReference type="NCBIfam" id="NF047832">
    <property type="entry name" value="caspase_w_EACC1"/>
    <property type="match status" value="1"/>
</dbReference>
<dbReference type="InterPro" id="IPR052039">
    <property type="entry name" value="Caspase-related_regulators"/>
</dbReference>
<organism evidence="4 5">
    <name type="scientific">Allocoleopsis franciscana PCC 7113</name>
    <dbReference type="NCBI Taxonomy" id="1173027"/>
    <lineage>
        <taxon>Bacteria</taxon>
        <taxon>Bacillati</taxon>
        <taxon>Cyanobacteriota</taxon>
        <taxon>Cyanophyceae</taxon>
        <taxon>Coleofasciculales</taxon>
        <taxon>Coleofasciculaceae</taxon>
        <taxon>Allocoleopsis</taxon>
        <taxon>Allocoleopsis franciscana</taxon>
    </lineage>
</organism>
<feature type="coiled-coil region" evidence="1">
    <location>
        <begin position="276"/>
        <end position="411"/>
    </location>
</feature>
<dbReference type="HOGENOM" id="CLU_372074_0_0_3"/>
<evidence type="ECO:0000259" key="3">
    <source>
        <dbReference type="Pfam" id="PF00656"/>
    </source>
</evidence>
<feature type="region of interest" description="Disordered" evidence="2">
    <location>
        <begin position="758"/>
        <end position="785"/>
    </location>
</feature>
<name>K9WB48_9CYAN</name>
<keyword evidence="1" id="KW-0175">Coiled coil</keyword>